<dbReference type="AlphaFoldDB" id="I3Z6M8"/>
<dbReference type="InterPro" id="IPR036866">
    <property type="entry name" value="RibonucZ/Hydroxyglut_hydro"/>
</dbReference>
<dbReference type="SMART" id="SM00450">
    <property type="entry name" value="RHOD"/>
    <property type="match status" value="1"/>
</dbReference>
<dbReference type="Pfam" id="PF00581">
    <property type="entry name" value="Rhodanese"/>
    <property type="match status" value="2"/>
</dbReference>
<dbReference type="GO" id="GO:0050313">
    <property type="term" value="F:sulfur dioxygenase activity"/>
    <property type="evidence" value="ECO:0007669"/>
    <property type="project" value="InterPro"/>
</dbReference>
<dbReference type="RefSeq" id="WP_014772855.1">
    <property type="nucleotide sequence ID" value="NC_018010.1"/>
</dbReference>
<dbReference type="PATRIC" id="fig|866536.3.peg.2400"/>
<dbReference type="GO" id="GO:0070813">
    <property type="term" value="P:hydrogen sulfide metabolic process"/>
    <property type="evidence" value="ECO:0007669"/>
    <property type="project" value="TreeGrafter"/>
</dbReference>
<dbReference type="CDD" id="cd07724">
    <property type="entry name" value="POD-like_MBL-fold"/>
    <property type="match status" value="1"/>
</dbReference>
<dbReference type="CDD" id="cd00158">
    <property type="entry name" value="RHOD"/>
    <property type="match status" value="1"/>
</dbReference>
<dbReference type="GO" id="GO:0006749">
    <property type="term" value="P:glutathione metabolic process"/>
    <property type="evidence" value="ECO:0007669"/>
    <property type="project" value="InterPro"/>
</dbReference>
<feature type="domain" description="Rhodanese" evidence="3">
    <location>
        <begin position="301"/>
        <end position="350"/>
    </location>
</feature>
<dbReference type="GO" id="GO:0046872">
    <property type="term" value="F:metal ion binding"/>
    <property type="evidence" value="ECO:0007669"/>
    <property type="project" value="UniProtKB-KW"/>
</dbReference>
<evidence type="ECO:0000313" key="5">
    <source>
        <dbReference type="Proteomes" id="UP000006050"/>
    </source>
</evidence>
<accession>I3Z6M8</accession>
<organism evidence="4 5">
    <name type="scientific">Belliella baltica (strain DSM 15883 / CIP 108006 / LMG 21964 / BA134)</name>
    <dbReference type="NCBI Taxonomy" id="866536"/>
    <lineage>
        <taxon>Bacteria</taxon>
        <taxon>Pseudomonadati</taxon>
        <taxon>Bacteroidota</taxon>
        <taxon>Cytophagia</taxon>
        <taxon>Cytophagales</taxon>
        <taxon>Cyclobacteriaceae</taxon>
        <taxon>Belliella</taxon>
    </lineage>
</organism>
<dbReference type="Proteomes" id="UP000006050">
    <property type="component" value="Chromosome"/>
</dbReference>
<dbReference type="InterPro" id="IPR001279">
    <property type="entry name" value="Metallo-B-lactamas"/>
</dbReference>
<dbReference type="PROSITE" id="PS50206">
    <property type="entry name" value="RHODANESE_3"/>
    <property type="match status" value="2"/>
</dbReference>
<keyword evidence="1" id="KW-0479">Metal-binding</keyword>
<dbReference type="eggNOG" id="COG0491">
    <property type="taxonomic scope" value="Bacteria"/>
</dbReference>
<feature type="signal peptide" evidence="2">
    <location>
        <begin position="1"/>
        <end position="23"/>
    </location>
</feature>
<sequence>MKKYTRTIFVLLLGMMVNFHSIAQFENLIQARSPQKSEIKQFEDDGLAHFSYAIYVDEKVILIDPGRDPQQYYDFAKEKDAEIVGVIETHPHADFVSSHLEIQQTLHVPIYISELVNVHYDFTSFDEGDVIELADGVRLKALFTPGHSPDGISIILEEDGVDIAVFTGDTMFIGDVGRPDLREAAGSIQAQRTELAKMMYHSTREKLMKLDDEVLVYPAHGAGSLCGKSLSKEKVSTIGQEKLSNYALQPMTEEEFVAILLEDQPFIPKYFPYSVELNRKGADAYQKVIGNVKVLEANSTPKNGVVVIDGRNQADFKTNHIPDAINIMNGAKFETWLGSIIPPSKEFYLVAASEIELKELISKTAKIGYEPFIKGAFVYSEASGESMPTFDKESFDKNPDAFTILDIRNKGEVDQKKVFENAINIPLPELMERASELPTNKPIVVHCGTGYRSASGSSILHQILKGTKIIDMGSAIKEYNQ</sequence>
<dbReference type="InterPro" id="IPR001763">
    <property type="entry name" value="Rhodanese-like_dom"/>
</dbReference>
<keyword evidence="5" id="KW-1185">Reference proteome</keyword>
<dbReference type="KEGG" id="bbd:Belba_2336"/>
<dbReference type="Pfam" id="PF00753">
    <property type="entry name" value="Lactamase_B"/>
    <property type="match status" value="1"/>
</dbReference>
<dbReference type="PANTHER" id="PTHR43084">
    <property type="entry name" value="PERSULFIDE DIOXYGENASE ETHE1"/>
    <property type="match status" value="1"/>
</dbReference>
<dbReference type="OrthoDB" id="9784009at2"/>
<reference evidence="5" key="1">
    <citation type="submission" date="2012-06" db="EMBL/GenBank/DDBJ databases">
        <title>The complete genome of Belliella baltica DSM 15883.</title>
        <authorList>
            <person name="Lucas S."/>
            <person name="Copeland A."/>
            <person name="Lapidus A."/>
            <person name="Goodwin L."/>
            <person name="Pitluck S."/>
            <person name="Peters L."/>
            <person name="Mikhailova N."/>
            <person name="Davenport K."/>
            <person name="Kyrpides N."/>
            <person name="Mavromatis K."/>
            <person name="Pagani I."/>
            <person name="Ivanova N."/>
            <person name="Ovchinnikova G."/>
            <person name="Zeytun A."/>
            <person name="Detter J.C."/>
            <person name="Han C."/>
            <person name="Land M."/>
            <person name="Hauser L."/>
            <person name="Markowitz V."/>
            <person name="Cheng J.-F."/>
            <person name="Hugenholtz P."/>
            <person name="Woyke T."/>
            <person name="Wu D."/>
            <person name="Tindall B."/>
            <person name="Pomrenke H."/>
            <person name="Brambilla E."/>
            <person name="Klenk H.-P."/>
            <person name="Eisen J.A."/>
        </authorList>
    </citation>
    <scope>NUCLEOTIDE SEQUENCE [LARGE SCALE GENOMIC DNA]</scope>
    <source>
        <strain evidence="5">DSM 15883 / CIP 108006 / LMG 21964 / BA134</strain>
    </source>
</reference>
<feature type="chain" id="PRO_5003683367" evidence="2">
    <location>
        <begin position="24"/>
        <end position="481"/>
    </location>
</feature>
<feature type="domain" description="Rhodanese" evidence="3">
    <location>
        <begin position="398"/>
        <end position="477"/>
    </location>
</feature>
<name>I3Z6M8_BELBD</name>
<dbReference type="SUPFAM" id="SSF52821">
    <property type="entry name" value="Rhodanese/Cell cycle control phosphatase"/>
    <property type="match status" value="2"/>
</dbReference>
<dbReference type="Gene3D" id="3.60.15.10">
    <property type="entry name" value="Ribonuclease Z/Hydroxyacylglutathione hydrolase-like"/>
    <property type="match status" value="1"/>
</dbReference>
<dbReference type="eggNOG" id="COG0607">
    <property type="taxonomic scope" value="Bacteria"/>
</dbReference>
<dbReference type="GO" id="GO:0016787">
    <property type="term" value="F:hydrolase activity"/>
    <property type="evidence" value="ECO:0007669"/>
    <property type="project" value="UniProtKB-KW"/>
</dbReference>
<keyword evidence="2" id="KW-0732">Signal</keyword>
<dbReference type="STRING" id="866536.Belba_2336"/>
<protein>
    <submittedName>
        <fullName evidence="4">Zn-dependent hydrolase, glyoxylase</fullName>
    </submittedName>
</protein>
<dbReference type="InterPro" id="IPR051682">
    <property type="entry name" value="Mito_Persulfide_Diox"/>
</dbReference>
<proteinExistence type="predicted"/>
<evidence type="ECO:0000259" key="3">
    <source>
        <dbReference type="PROSITE" id="PS50206"/>
    </source>
</evidence>
<evidence type="ECO:0000256" key="1">
    <source>
        <dbReference type="ARBA" id="ARBA00022723"/>
    </source>
</evidence>
<dbReference type="HOGENOM" id="CLU_030571_7_1_10"/>
<dbReference type="SMART" id="SM00849">
    <property type="entry name" value="Lactamase_B"/>
    <property type="match status" value="1"/>
</dbReference>
<dbReference type="InterPro" id="IPR044528">
    <property type="entry name" value="POD-like_MBL-fold"/>
</dbReference>
<dbReference type="SUPFAM" id="SSF56281">
    <property type="entry name" value="Metallo-hydrolase/oxidoreductase"/>
    <property type="match status" value="1"/>
</dbReference>
<dbReference type="EMBL" id="CP003281">
    <property type="protein sequence ID" value="AFL84896.1"/>
    <property type="molecule type" value="Genomic_DNA"/>
</dbReference>
<gene>
    <name evidence="4" type="ordered locus">Belba_2336</name>
</gene>
<evidence type="ECO:0000256" key="2">
    <source>
        <dbReference type="SAM" id="SignalP"/>
    </source>
</evidence>
<evidence type="ECO:0000313" key="4">
    <source>
        <dbReference type="EMBL" id="AFL84896.1"/>
    </source>
</evidence>
<dbReference type="PANTHER" id="PTHR43084:SF1">
    <property type="entry name" value="PERSULFIDE DIOXYGENASE ETHE1, MITOCHONDRIAL"/>
    <property type="match status" value="1"/>
</dbReference>
<dbReference type="Gene3D" id="3.40.250.10">
    <property type="entry name" value="Rhodanese-like domain"/>
    <property type="match status" value="2"/>
</dbReference>
<dbReference type="InterPro" id="IPR036873">
    <property type="entry name" value="Rhodanese-like_dom_sf"/>
</dbReference>
<keyword evidence="4" id="KW-0378">Hydrolase</keyword>